<name>A0AC61QZ31_9FIRM</name>
<dbReference type="EMBL" id="SRZB01000020">
    <property type="protein sequence ID" value="TGX98222.1"/>
    <property type="molecule type" value="Genomic_DNA"/>
</dbReference>
<protein>
    <submittedName>
        <fullName evidence="1">XRE family transcriptional regulator</fullName>
    </submittedName>
</protein>
<organism evidence="1 2">
    <name type="scientific">Hominisplanchenecus murintestinalis</name>
    <dbReference type="NCBI Taxonomy" id="2941517"/>
    <lineage>
        <taxon>Bacteria</taxon>
        <taxon>Bacillati</taxon>
        <taxon>Bacillota</taxon>
        <taxon>Clostridia</taxon>
        <taxon>Lachnospirales</taxon>
        <taxon>Lachnospiraceae</taxon>
        <taxon>Hominisplanchenecus</taxon>
    </lineage>
</organism>
<reference evidence="1" key="1">
    <citation type="submission" date="2019-04" db="EMBL/GenBank/DDBJ databases">
        <title>Microbes associate with the intestines of laboratory mice.</title>
        <authorList>
            <person name="Navarre W."/>
            <person name="Wong E."/>
            <person name="Huang K."/>
            <person name="Tropini C."/>
            <person name="Ng K."/>
            <person name="Yu B."/>
        </authorList>
    </citation>
    <scope>NUCLEOTIDE SEQUENCE</scope>
    <source>
        <strain evidence="1">NM72_1-8</strain>
    </source>
</reference>
<evidence type="ECO:0000313" key="2">
    <source>
        <dbReference type="Proteomes" id="UP000307720"/>
    </source>
</evidence>
<accession>A0AC61QZ31</accession>
<dbReference type="Proteomes" id="UP000307720">
    <property type="component" value="Unassembled WGS sequence"/>
</dbReference>
<evidence type="ECO:0000313" key="1">
    <source>
        <dbReference type="EMBL" id="TGX98222.1"/>
    </source>
</evidence>
<keyword evidence="2" id="KW-1185">Reference proteome</keyword>
<proteinExistence type="predicted"/>
<sequence length="492" mass="57291">MSGFSKYLKRYLEEREITAAELAQEMQMDRSTVFRYTTGTRAPSDIDIVRKIANALQMQNSDKIRLLEEYDRATLGEKTVNSYQYVRKLLGNLKNVTEKVCLDVGKWKQAAALLGTEGNICLESRKEIEMCAAALFEAAKQENKEVYLLVQPVYREIQEQVQRVFQGSSVKVEQIICLDQDFWKSHENLDVLGLVLPLGFADIVYEARYYYDAISSHFNEMCWMPNVILTESQALLFDYKMLRGVFFQEENIISVFRKQYGEMREQTQRMMVKLDGVDEALKFYVEIEEKVFDEENPMMLETLGFQPCVGSCICSNIYEECVYPFPGKDAFIQAMAGDRGDWEGLKRVCEQTGREIQTTSYFQMEGLREFMETGIVREFPAGLYRPLPMEKRKLVLGRIFRQIEEGNSVYRILSANIEIPANIFFYLGDEKIFFMRVMPITEKGFAQVQVLEKGIYSAFRRFVEYLEQRKLLCSSEESLEMLREFAKEYGIL</sequence>
<comment type="caution">
    <text evidence="1">The sequence shown here is derived from an EMBL/GenBank/DDBJ whole genome shotgun (WGS) entry which is preliminary data.</text>
</comment>
<gene>
    <name evidence="1" type="ORF">E5357_09675</name>
</gene>